<organism evidence="1 2">
    <name type="scientific">Owenia fusiformis</name>
    <name type="common">Polychaete worm</name>
    <dbReference type="NCBI Taxonomy" id="6347"/>
    <lineage>
        <taxon>Eukaryota</taxon>
        <taxon>Metazoa</taxon>
        <taxon>Spiralia</taxon>
        <taxon>Lophotrochozoa</taxon>
        <taxon>Annelida</taxon>
        <taxon>Polychaeta</taxon>
        <taxon>Sedentaria</taxon>
        <taxon>Canalipalpata</taxon>
        <taxon>Sabellida</taxon>
        <taxon>Oweniida</taxon>
        <taxon>Oweniidae</taxon>
        <taxon>Owenia</taxon>
    </lineage>
</organism>
<sequence>MKIILALAVIQLFQIKVTTGVASLTYQCRYDSGTGRKTIYIDLKKGGDTIGAAYADGKFTTCRLVDAGADAFELSIDVTAGSSSPDYTGCGLATGTTGSYKVSIVTQSNEPSEGILTAADKIYADVGDHANCDFATLVADNVPASISATAISANLPAGTQASEALPAVTLEIYDYVAATTTDTLISSGAIDFSTNLEIKIKMKLADDTKLMKGIKVTECWAYAASYLTQTVTPIQLTNMDGCSEHNVMNKGAARGKFEKDALLTATPVYYATSTEFAPFRFADTEDLTLQCFWVPCYAANLTSCDNAGSNCPAKRRKRNIIDGASPGERYVTKTFHVMTGSESSGDDMGTNAANNGSLGSASGSCLHSMEFLLVSIVLAVLLLLAIGVAMCAVFRLRQSNQETYRQENIHGYDNRSHYSESKRMP</sequence>
<protein>
    <submittedName>
        <fullName evidence="1">Uncharacterized protein</fullName>
    </submittedName>
</protein>
<dbReference type="AlphaFoldDB" id="A0A8J1TH40"/>
<comment type="caution">
    <text evidence="1">The sequence shown here is derived from an EMBL/GenBank/DDBJ whole genome shotgun (WGS) entry which is preliminary data.</text>
</comment>
<evidence type="ECO:0000313" key="1">
    <source>
        <dbReference type="EMBL" id="CAH1802833.1"/>
    </source>
</evidence>
<accession>A0A8J1TH40</accession>
<evidence type="ECO:0000313" key="2">
    <source>
        <dbReference type="Proteomes" id="UP000749559"/>
    </source>
</evidence>
<name>A0A8J1TH40_OWEFU</name>
<keyword evidence="2" id="KW-1185">Reference proteome</keyword>
<dbReference type="Proteomes" id="UP000749559">
    <property type="component" value="Unassembled WGS sequence"/>
</dbReference>
<reference evidence="1" key="1">
    <citation type="submission" date="2022-03" db="EMBL/GenBank/DDBJ databases">
        <authorList>
            <person name="Martin C."/>
        </authorList>
    </citation>
    <scope>NUCLEOTIDE SEQUENCE</scope>
</reference>
<dbReference type="PROSITE" id="PS51034">
    <property type="entry name" value="ZP_2"/>
    <property type="match status" value="1"/>
</dbReference>
<dbReference type="EMBL" id="CAIIXF020000124">
    <property type="protein sequence ID" value="CAH1802833.1"/>
    <property type="molecule type" value="Genomic_DNA"/>
</dbReference>
<proteinExistence type="predicted"/>
<dbReference type="InterPro" id="IPR001507">
    <property type="entry name" value="ZP_dom"/>
</dbReference>
<gene>
    <name evidence="1" type="ORF">OFUS_LOCUS26479</name>
</gene>